<dbReference type="AlphaFoldDB" id="A0A0F9BKQ0"/>
<organism evidence="1">
    <name type="scientific">marine sediment metagenome</name>
    <dbReference type="NCBI Taxonomy" id="412755"/>
    <lineage>
        <taxon>unclassified sequences</taxon>
        <taxon>metagenomes</taxon>
        <taxon>ecological metagenomes</taxon>
    </lineage>
</organism>
<name>A0A0F9BKQ0_9ZZZZ</name>
<accession>A0A0F9BKQ0</accession>
<dbReference type="EMBL" id="LAZR01051533">
    <property type="protein sequence ID" value="KKK84941.1"/>
    <property type="molecule type" value="Genomic_DNA"/>
</dbReference>
<proteinExistence type="predicted"/>
<sequence length="262" mass="32163">MPNVDIIIPKFFKHQNFFKFHFPSYLLNSDWYPVYRNLKTFERMDIKIKFYDFLNYNLKRSSKVVLVDYRIGNDLCAYYKYQEKDRNEIFVNFLKRLREKVESLVLIDTKDSTNIQYELLPYVDKYLKKQLLKDPILYKKKCFEDRLYTDYYAREYIMKKPLSVDYSKDYNLYKKNKDKISLSWNTAYSLNRFFQKSSRFFHIFSKNYNLVYHKPNNYRSLKLSANFGTNFSSKLMAFQRKQLLKILEKEYKFNHNFSFGSV</sequence>
<comment type="caution">
    <text evidence="1">The sequence shown here is derived from an EMBL/GenBank/DDBJ whole genome shotgun (WGS) entry which is preliminary data.</text>
</comment>
<reference evidence="1" key="1">
    <citation type="journal article" date="2015" name="Nature">
        <title>Complex archaea that bridge the gap between prokaryotes and eukaryotes.</title>
        <authorList>
            <person name="Spang A."/>
            <person name="Saw J.H."/>
            <person name="Jorgensen S.L."/>
            <person name="Zaremba-Niedzwiedzka K."/>
            <person name="Martijn J."/>
            <person name="Lind A.E."/>
            <person name="van Eijk R."/>
            <person name="Schleper C."/>
            <person name="Guy L."/>
            <person name="Ettema T.J."/>
        </authorList>
    </citation>
    <scope>NUCLEOTIDE SEQUENCE</scope>
</reference>
<protein>
    <submittedName>
        <fullName evidence="1">Uncharacterized protein</fullName>
    </submittedName>
</protein>
<evidence type="ECO:0000313" key="1">
    <source>
        <dbReference type="EMBL" id="KKK84941.1"/>
    </source>
</evidence>
<gene>
    <name evidence="1" type="ORF">LCGC14_2778280</name>
</gene>
<feature type="non-terminal residue" evidence="1">
    <location>
        <position position="262"/>
    </location>
</feature>